<dbReference type="RefSeq" id="WP_162673078.1">
    <property type="nucleotide sequence ID" value="NZ_LR593886.1"/>
</dbReference>
<dbReference type="PANTHER" id="PTHR44591:SF3">
    <property type="entry name" value="RESPONSE REGULATORY DOMAIN-CONTAINING PROTEIN"/>
    <property type="match status" value="1"/>
</dbReference>
<dbReference type="SUPFAM" id="SSF52172">
    <property type="entry name" value="CheY-like"/>
    <property type="match status" value="1"/>
</dbReference>
<keyword evidence="1 2" id="KW-0597">Phosphoprotein</keyword>
<gene>
    <name evidence="4" type="ORF">SOIL9_71310</name>
</gene>
<evidence type="ECO:0000259" key="3">
    <source>
        <dbReference type="PROSITE" id="PS50110"/>
    </source>
</evidence>
<dbReference type="InterPro" id="IPR011006">
    <property type="entry name" value="CheY-like_superfamily"/>
</dbReference>
<dbReference type="KEGG" id="gms:SOIL9_71310"/>
<keyword evidence="5" id="KW-1185">Reference proteome</keyword>
<dbReference type="SMART" id="SM00448">
    <property type="entry name" value="REC"/>
    <property type="match status" value="1"/>
</dbReference>
<dbReference type="Proteomes" id="UP000464178">
    <property type="component" value="Chromosome"/>
</dbReference>
<evidence type="ECO:0000256" key="2">
    <source>
        <dbReference type="PROSITE-ProRule" id="PRU00169"/>
    </source>
</evidence>
<dbReference type="PANTHER" id="PTHR44591">
    <property type="entry name" value="STRESS RESPONSE REGULATOR PROTEIN 1"/>
    <property type="match status" value="1"/>
</dbReference>
<keyword evidence="4" id="KW-0418">Kinase</keyword>
<organism evidence="4 5">
    <name type="scientific">Gemmata massiliana</name>
    <dbReference type="NCBI Taxonomy" id="1210884"/>
    <lineage>
        <taxon>Bacteria</taxon>
        <taxon>Pseudomonadati</taxon>
        <taxon>Planctomycetota</taxon>
        <taxon>Planctomycetia</taxon>
        <taxon>Gemmatales</taxon>
        <taxon>Gemmataceae</taxon>
        <taxon>Gemmata</taxon>
    </lineage>
</organism>
<dbReference type="GO" id="GO:0016301">
    <property type="term" value="F:kinase activity"/>
    <property type="evidence" value="ECO:0007669"/>
    <property type="project" value="UniProtKB-KW"/>
</dbReference>
<dbReference type="InterPro" id="IPR001789">
    <property type="entry name" value="Sig_transdc_resp-reg_receiver"/>
</dbReference>
<dbReference type="PROSITE" id="PS50110">
    <property type="entry name" value="RESPONSE_REGULATORY"/>
    <property type="match status" value="1"/>
</dbReference>
<evidence type="ECO:0000313" key="5">
    <source>
        <dbReference type="Proteomes" id="UP000464178"/>
    </source>
</evidence>
<dbReference type="AlphaFoldDB" id="A0A6P2DM32"/>
<dbReference type="Pfam" id="PF00072">
    <property type="entry name" value="Response_reg"/>
    <property type="match status" value="1"/>
</dbReference>
<evidence type="ECO:0000256" key="1">
    <source>
        <dbReference type="ARBA" id="ARBA00022553"/>
    </source>
</evidence>
<dbReference type="CDD" id="cd00156">
    <property type="entry name" value="REC"/>
    <property type="match status" value="1"/>
</dbReference>
<dbReference type="Gene3D" id="3.40.50.2300">
    <property type="match status" value="1"/>
</dbReference>
<accession>A0A6P2DM32</accession>
<feature type="domain" description="Response regulatory" evidence="3">
    <location>
        <begin position="8"/>
        <end position="124"/>
    </location>
</feature>
<name>A0A6P2DM32_9BACT</name>
<proteinExistence type="predicted"/>
<keyword evidence="4" id="KW-0808">Transferase</keyword>
<protein>
    <recommendedName>
        <fullName evidence="3">Response regulatory domain-containing protein</fullName>
    </recommendedName>
</protein>
<sequence length="134" mass="13682">MCSSTPIAVLVVDDEALVRGVLGAMLTRLGYTPVLAGSGAEGVDILQARERGIAAAVLDVRMPVMDGPTTMDALRVLVPGLPCVFLSGEIGPYTSGELIARGASAVIGKPVAMGQLDRAVALALGDAGDRNRHS</sequence>
<dbReference type="InterPro" id="IPR050595">
    <property type="entry name" value="Bact_response_regulator"/>
</dbReference>
<evidence type="ECO:0000313" key="4">
    <source>
        <dbReference type="EMBL" id="VTS03593.1"/>
    </source>
</evidence>
<dbReference type="GO" id="GO:0000160">
    <property type="term" value="P:phosphorelay signal transduction system"/>
    <property type="evidence" value="ECO:0007669"/>
    <property type="project" value="InterPro"/>
</dbReference>
<dbReference type="EMBL" id="LR593886">
    <property type="protein sequence ID" value="VTS03593.1"/>
    <property type="molecule type" value="Genomic_DNA"/>
</dbReference>
<feature type="modified residue" description="4-aspartylphosphate" evidence="2">
    <location>
        <position position="59"/>
    </location>
</feature>
<reference evidence="4 5" key="1">
    <citation type="submission" date="2019-05" db="EMBL/GenBank/DDBJ databases">
        <authorList>
            <consortium name="Science for Life Laboratories"/>
        </authorList>
    </citation>
    <scope>NUCLEOTIDE SEQUENCE [LARGE SCALE GENOMIC DNA]</scope>
    <source>
        <strain evidence="4">Soil9</strain>
    </source>
</reference>